<evidence type="ECO:0000313" key="4">
    <source>
        <dbReference type="EMBL" id="ORW38014.1"/>
    </source>
</evidence>
<feature type="transmembrane region" description="Helical" evidence="2">
    <location>
        <begin position="322"/>
        <end position="343"/>
    </location>
</feature>
<dbReference type="GO" id="GO:0052572">
    <property type="term" value="P:response to host immune response"/>
    <property type="evidence" value="ECO:0007669"/>
    <property type="project" value="TreeGrafter"/>
</dbReference>
<dbReference type="Proteomes" id="UP000193285">
    <property type="component" value="Unassembled WGS sequence"/>
</dbReference>
<comment type="similarity">
    <text evidence="1">Belongs to the mycobacterial PPE family.</text>
</comment>
<dbReference type="Gene3D" id="1.20.1260.20">
    <property type="entry name" value="PPE superfamily"/>
    <property type="match status" value="1"/>
</dbReference>
<keyword evidence="2" id="KW-1133">Transmembrane helix</keyword>
<sequence length="395" mass="40030">MASPPEVHSALLSTGPGPGALLAAAAAWGSLSAEYAAAAEELEALLAAAHAGSWGGAAAESHAAAHAPYLVWLAQAGANSAATADQHELAAAAYTTALAAMPTLAELAANHATHAGLVATNFFGVNTIPIALNEADYARMWIQAAAVMSAYQGATSAALAAAPQPAVAPQIVQAGGMSAASRTAAESLPPDRQDDILQWLQQNGFTDFYYTYLQPLIDSLMVDPFFGSMFSGFDPWLPVLGNPLSFLSPFNIAFALGYPMDFGSYSAFLAETFAFIAADVTVAFASGNPTTIGWTLVFVTVEAIGTVITDTIALLKTLLEQNIALLAVFLPLITASLAPLAAVPATLGGLSGLAGIKGLIVVVPPALPATMPPVVALAPAPPAPTPPPPAPAPAP</sequence>
<dbReference type="InterPro" id="IPR000030">
    <property type="entry name" value="PPE_dom"/>
</dbReference>
<protein>
    <recommendedName>
        <fullName evidence="3">PPE domain-containing protein</fullName>
    </recommendedName>
</protein>
<gene>
    <name evidence="4" type="ORF">AWB90_24550</name>
</gene>
<evidence type="ECO:0000313" key="5">
    <source>
        <dbReference type="Proteomes" id="UP000193285"/>
    </source>
</evidence>
<comment type="caution">
    <text evidence="4">The sequence shown here is derived from an EMBL/GenBank/DDBJ whole genome shotgun (WGS) entry which is preliminary data.</text>
</comment>
<accession>A0A1X2A3Z0</accession>
<name>A0A1X2A3Z0_9MYCO</name>
<dbReference type="SUPFAM" id="SSF140459">
    <property type="entry name" value="PE/PPE dimer-like"/>
    <property type="match status" value="1"/>
</dbReference>
<keyword evidence="2" id="KW-0472">Membrane</keyword>
<feature type="domain" description="PPE" evidence="3">
    <location>
        <begin position="1"/>
        <end position="162"/>
    </location>
</feature>
<organism evidence="4 5">
    <name type="scientific">Mycobacterium paraense</name>
    <dbReference type="NCBI Taxonomy" id="767916"/>
    <lineage>
        <taxon>Bacteria</taxon>
        <taxon>Bacillati</taxon>
        <taxon>Actinomycetota</taxon>
        <taxon>Actinomycetes</taxon>
        <taxon>Mycobacteriales</taxon>
        <taxon>Mycobacteriaceae</taxon>
        <taxon>Mycobacterium</taxon>
        <taxon>Mycobacterium simiae complex</taxon>
    </lineage>
</organism>
<proteinExistence type="inferred from homology"/>
<keyword evidence="2" id="KW-0812">Transmembrane</keyword>
<feature type="non-terminal residue" evidence="4">
    <location>
        <position position="395"/>
    </location>
</feature>
<evidence type="ECO:0000256" key="2">
    <source>
        <dbReference type="SAM" id="Phobius"/>
    </source>
</evidence>
<dbReference type="Pfam" id="PF00823">
    <property type="entry name" value="PPE"/>
    <property type="match status" value="1"/>
</dbReference>
<feature type="transmembrane region" description="Helical" evidence="2">
    <location>
        <begin position="265"/>
        <end position="286"/>
    </location>
</feature>
<dbReference type="InterPro" id="IPR038332">
    <property type="entry name" value="PPE_sf"/>
</dbReference>
<dbReference type="PANTHER" id="PTHR46766:SF1">
    <property type="entry name" value="GLUTAMINE-RICH PROTEIN 2"/>
    <property type="match status" value="1"/>
</dbReference>
<evidence type="ECO:0000256" key="1">
    <source>
        <dbReference type="ARBA" id="ARBA00010652"/>
    </source>
</evidence>
<feature type="transmembrane region" description="Helical" evidence="2">
    <location>
        <begin position="292"/>
        <end position="315"/>
    </location>
</feature>
<feature type="transmembrane region" description="Helical" evidence="2">
    <location>
        <begin position="236"/>
        <end position="258"/>
    </location>
</feature>
<dbReference type="STRING" id="767916.AWB91_05865"/>
<reference evidence="4 5" key="1">
    <citation type="journal article" date="2015" name="Emerg. Microbes Infect.">
        <title>Characterization of 17 strains belonging to the Mycobacterium simiae complex and description of Mycobacterium paraense sp. nov.</title>
        <authorList>
            <person name="Fusco da Costa A.R."/>
            <person name="Fedrizzi T."/>
            <person name="Lopes M.L."/>
            <person name="Pecorari M."/>
            <person name="Oliveira da Costa W.L."/>
            <person name="Giacobazzi E."/>
            <person name="da Costa Bahia J.R."/>
            <person name="De Sanctis V."/>
            <person name="Batista Lima K.V."/>
            <person name="Bertorelli R."/>
            <person name="Grottola A."/>
            <person name="Fabio A."/>
            <person name="Mariottini A."/>
            <person name="Ferretti P."/>
            <person name="Di Leva F."/>
            <person name="Fregni Serpini G."/>
            <person name="Tagliazucchi S."/>
            <person name="Rumpianesi F."/>
            <person name="Jousson O."/>
            <person name="Segata N."/>
            <person name="Tortoli E."/>
        </authorList>
    </citation>
    <scope>NUCLEOTIDE SEQUENCE [LARGE SCALE GENOMIC DNA]</scope>
    <source>
        <strain evidence="4 5">IEC33</strain>
    </source>
</reference>
<dbReference type="AlphaFoldDB" id="A0A1X2A3Z0"/>
<evidence type="ECO:0000259" key="3">
    <source>
        <dbReference type="Pfam" id="PF00823"/>
    </source>
</evidence>
<dbReference type="PANTHER" id="PTHR46766">
    <property type="entry name" value="GLUTAMINE-RICH PROTEIN 2"/>
    <property type="match status" value="1"/>
</dbReference>
<dbReference type="EMBL" id="LQPN01000074">
    <property type="protein sequence ID" value="ORW38014.1"/>
    <property type="molecule type" value="Genomic_DNA"/>
</dbReference>